<organism evidence="1 2">
    <name type="scientific">Lasiosphaeris hirsuta</name>
    <dbReference type="NCBI Taxonomy" id="260670"/>
    <lineage>
        <taxon>Eukaryota</taxon>
        <taxon>Fungi</taxon>
        <taxon>Dikarya</taxon>
        <taxon>Ascomycota</taxon>
        <taxon>Pezizomycotina</taxon>
        <taxon>Sordariomycetes</taxon>
        <taxon>Sordariomycetidae</taxon>
        <taxon>Sordariales</taxon>
        <taxon>Lasiosphaeriaceae</taxon>
        <taxon>Lasiosphaeris</taxon>
    </lineage>
</organism>
<evidence type="ECO:0000313" key="1">
    <source>
        <dbReference type="EMBL" id="KAK0730488.1"/>
    </source>
</evidence>
<evidence type="ECO:0000313" key="2">
    <source>
        <dbReference type="Proteomes" id="UP001172102"/>
    </source>
</evidence>
<comment type="caution">
    <text evidence="1">The sequence shown here is derived from an EMBL/GenBank/DDBJ whole genome shotgun (WGS) entry which is preliminary data.</text>
</comment>
<name>A0AA40ECM6_9PEZI</name>
<dbReference type="AlphaFoldDB" id="A0AA40ECM6"/>
<keyword evidence="2" id="KW-1185">Reference proteome</keyword>
<dbReference type="EMBL" id="JAUKUA010000001">
    <property type="protein sequence ID" value="KAK0730488.1"/>
    <property type="molecule type" value="Genomic_DNA"/>
</dbReference>
<sequence>MLYALPAPQSIKSLTSQCYNSLVVTAGLGACSLLNDTAPARHHSQASAHTCSQFCRVGSVPRAGPVG</sequence>
<reference evidence="1" key="1">
    <citation type="submission" date="2023-06" db="EMBL/GenBank/DDBJ databases">
        <title>Genome-scale phylogeny and comparative genomics of the fungal order Sordariales.</title>
        <authorList>
            <consortium name="Lawrence Berkeley National Laboratory"/>
            <person name="Hensen N."/>
            <person name="Bonometti L."/>
            <person name="Westerberg I."/>
            <person name="Brannstrom I.O."/>
            <person name="Guillou S."/>
            <person name="Cros-Aarteil S."/>
            <person name="Calhoun S."/>
            <person name="Haridas S."/>
            <person name="Kuo A."/>
            <person name="Mondo S."/>
            <person name="Pangilinan J."/>
            <person name="Riley R."/>
            <person name="Labutti K."/>
            <person name="Andreopoulos B."/>
            <person name="Lipzen A."/>
            <person name="Chen C."/>
            <person name="Yanf M."/>
            <person name="Daum C."/>
            <person name="Ng V."/>
            <person name="Clum A."/>
            <person name="Steindorff A."/>
            <person name="Ohm R."/>
            <person name="Martin F."/>
            <person name="Silar P."/>
            <person name="Natvig D."/>
            <person name="Lalanne C."/>
            <person name="Gautier V."/>
            <person name="Ament-Velasquez S.L."/>
            <person name="Kruys A."/>
            <person name="Hutchinson M.I."/>
            <person name="Powell A.J."/>
            <person name="Barry K."/>
            <person name="Miller A.N."/>
            <person name="Grigoriev I.V."/>
            <person name="Debuchy R."/>
            <person name="Gladieux P."/>
            <person name="Thoren M.H."/>
            <person name="Johannesson H."/>
        </authorList>
    </citation>
    <scope>NUCLEOTIDE SEQUENCE</scope>
    <source>
        <strain evidence="1">SMH4607-1</strain>
    </source>
</reference>
<accession>A0AA40ECM6</accession>
<gene>
    <name evidence="1" type="ORF">B0H67DRAFT_561848</name>
</gene>
<dbReference type="Proteomes" id="UP001172102">
    <property type="component" value="Unassembled WGS sequence"/>
</dbReference>
<proteinExistence type="predicted"/>
<protein>
    <submittedName>
        <fullName evidence="1">Uncharacterized protein</fullName>
    </submittedName>
</protein>